<feature type="region of interest" description="Disordered" evidence="3">
    <location>
        <begin position="392"/>
        <end position="413"/>
    </location>
</feature>
<name>W6MR21_9ASCO</name>
<feature type="compositionally biased region" description="Polar residues" evidence="3">
    <location>
        <begin position="633"/>
        <end position="642"/>
    </location>
</feature>
<dbReference type="Pfam" id="PF05224">
    <property type="entry name" value="NDT80_PhoG"/>
    <property type="match status" value="1"/>
</dbReference>
<feature type="domain" description="NDT80" evidence="4">
    <location>
        <begin position="250"/>
        <end position="498"/>
    </location>
</feature>
<dbReference type="GO" id="GO:0003677">
    <property type="term" value="F:DNA binding"/>
    <property type="evidence" value="ECO:0007669"/>
    <property type="project" value="UniProtKB-KW"/>
</dbReference>
<dbReference type="InterPro" id="IPR024061">
    <property type="entry name" value="NDT80_DNA-bd_dom"/>
</dbReference>
<dbReference type="SUPFAM" id="SSF49417">
    <property type="entry name" value="p53-like transcription factors"/>
    <property type="match status" value="1"/>
</dbReference>
<dbReference type="AlphaFoldDB" id="W6MR21"/>
<sequence length="692" mass="77346">MDEEFAALFLPELPSLRSTSNSPNGPQDDNGPLDESQAMRIQRRSSVLAASQPTVQNQGQSNKPNHANQSIHPFHPSIAHVQDFADQLALNMPRRYSELSPANDGWNYPQDYYGIQRQIPPSHYSNLIPAEASRARTSEAQQQESNSPAYRGHQQPSPSLFPMPGFAPIGVQPFSPAPPTPGAAQLTDTKLLNELYALGMGISPGIPSPQSFFAPATQSPRQYSTGMTPLLSEVSDHSSETPQNQPPKKPRKEQERSDSLGGRADGLDLLKFSKLPADRPFTLLDKQGNPVEMTFNGHILGRFFWNAKNWDLVDPAVGLSTCPIACYRRNSILIWCLINFSGTVHSVRLEKTKTEEERVVELDTMRFTLHASSSVSPRDSVEVNILTDRSRKASVGKDEDDANAEDSPESNVADEIKMHTHTVETDFHKGPRAFVVRKAQFRKATPNNSKLAARSFYYMLLTLVGVDRHTKQPVHLFTMTTNPITVRGRNPSFYTEYNDILITKDLVHHLKMEVPLMLQHLKDQNNETANNKRKADDSVPVVHEEPAQKQAKPMSRSADIVTKSRQYQYFPISSAYYLPPVQVYYFPHSSAHNERKPTSLPIFKRSTSQTQPVSAASLLNTIGNGRLPRKSFKSQGYFSSSEGRQRVPNMGRVDEDAIAEDEPESSPPSEIRSYSGSQSITYKYFLKPETTT</sequence>
<dbReference type="Proteomes" id="UP000019384">
    <property type="component" value="Unassembled WGS sequence"/>
</dbReference>
<feature type="region of interest" description="Disordered" evidence="3">
    <location>
        <begin position="133"/>
        <end position="185"/>
    </location>
</feature>
<protein>
    <recommendedName>
        <fullName evidence="4">NDT80 domain-containing protein</fullName>
    </recommendedName>
</protein>
<dbReference type="GO" id="GO:0000228">
    <property type="term" value="C:nuclear chromosome"/>
    <property type="evidence" value="ECO:0007669"/>
    <property type="project" value="TreeGrafter"/>
</dbReference>
<feature type="compositionally biased region" description="Polar residues" evidence="3">
    <location>
        <begin position="44"/>
        <end position="71"/>
    </location>
</feature>
<organism evidence="5 6">
    <name type="scientific">Kuraishia capsulata CBS 1993</name>
    <dbReference type="NCBI Taxonomy" id="1382522"/>
    <lineage>
        <taxon>Eukaryota</taxon>
        <taxon>Fungi</taxon>
        <taxon>Dikarya</taxon>
        <taxon>Ascomycota</taxon>
        <taxon>Saccharomycotina</taxon>
        <taxon>Pichiomycetes</taxon>
        <taxon>Pichiales</taxon>
        <taxon>Pichiaceae</taxon>
        <taxon>Kuraishia</taxon>
    </lineage>
</organism>
<keyword evidence="6" id="KW-1185">Reference proteome</keyword>
<dbReference type="InterPro" id="IPR037141">
    <property type="entry name" value="NDT80_DNA-bd_dom_sf"/>
</dbReference>
<reference evidence="5" key="1">
    <citation type="submission" date="2013-12" db="EMBL/GenBank/DDBJ databases">
        <authorList>
            <person name="Genoscope - CEA"/>
        </authorList>
    </citation>
    <scope>NUCLEOTIDE SEQUENCE</scope>
    <source>
        <strain evidence="5">CBS 1993</strain>
    </source>
</reference>
<dbReference type="STRING" id="1382522.W6MR21"/>
<dbReference type="GO" id="GO:0051321">
    <property type="term" value="P:meiotic cell cycle"/>
    <property type="evidence" value="ECO:0007669"/>
    <property type="project" value="TreeGrafter"/>
</dbReference>
<evidence type="ECO:0000259" key="4">
    <source>
        <dbReference type="PROSITE" id="PS51517"/>
    </source>
</evidence>
<feature type="region of interest" description="Disordered" evidence="3">
    <location>
        <begin position="232"/>
        <end position="265"/>
    </location>
</feature>
<dbReference type="EMBL" id="HG793130">
    <property type="protein sequence ID" value="CDK29151.1"/>
    <property type="molecule type" value="Genomic_DNA"/>
</dbReference>
<dbReference type="PANTHER" id="PTHR35144">
    <property type="entry name" value="MEIOSIS-SPECIFIC TRANSCRIPTION FACTOR NDT80"/>
    <property type="match status" value="1"/>
</dbReference>
<dbReference type="GO" id="GO:0045944">
    <property type="term" value="P:positive regulation of transcription by RNA polymerase II"/>
    <property type="evidence" value="ECO:0007669"/>
    <property type="project" value="TreeGrafter"/>
</dbReference>
<feature type="compositionally biased region" description="Polar residues" evidence="3">
    <location>
        <begin position="16"/>
        <end position="27"/>
    </location>
</feature>
<accession>W6MR21</accession>
<feature type="compositionally biased region" description="Basic and acidic residues" evidence="3">
    <location>
        <begin position="533"/>
        <end position="547"/>
    </location>
</feature>
<gene>
    <name evidence="5" type="ORF">KUCA_T00005138001</name>
</gene>
<dbReference type="GO" id="GO:0003700">
    <property type="term" value="F:DNA-binding transcription factor activity"/>
    <property type="evidence" value="ECO:0007669"/>
    <property type="project" value="UniProtKB-UniRule"/>
</dbReference>
<evidence type="ECO:0000313" key="5">
    <source>
        <dbReference type="EMBL" id="CDK29151.1"/>
    </source>
</evidence>
<dbReference type="OrthoDB" id="4117572at2759"/>
<feature type="compositionally biased region" description="Polar residues" evidence="3">
    <location>
        <begin position="138"/>
        <end position="158"/>
    </location>
</feature>
<dbReference type="InterPro" id="IPR052605">
    <property type="entry name" value="Fungal_trans_regulator"/>
</dbReference>
<dbReference type="HOGENOM" id="CLU_397979_0_0_1"/>
<feature type="DNA-binding region" description="NDT80" evidence="2">
    <location>
        <begin position="250"/>
        <end position="498"/>
    </location>
</feature>
<feature type="region of interest" description="Disordered" evidence="3">
    <location>
        <begin position="527"/>
        <end position="557"/>
    </location>
</feature>
<evidence type="ECO:0000256" key="1">
    <source>
        <dbReference type="ARBA" id="ARBA00023125"/>
    </source>
</evidence>
<dbReference type="GeneID" id="34522528"/>
<keyword evidence="1 2" id="KW-0238">DNA-binding</keyword>
<dbReference type="InterPro" id="IPR008967">
    <property type="entry name" value="p53-like_TF_DNA-bd_sf"/>
</dbReference>
<dbReference type="PROSITE" id="PS51517">
    <property type="entry name" value="NDT80"/>
    <property type="match status" value="1"/>
</dbReference>
<dbReference type="RefSeq" id="XP_022461140.1">
    <property type="nucleotide sequence ID" value="XM_022606293.1"/>
</dbReference>
<proteinExistence type="predicted"/>
<evidence type="ECO:0000313" key="6">
    <source>
        <dbReference type="Proteomes" id="UP000019384"/>
    </source>
</evidence>
<evidence type="ECO:0000256" key="3">
    <source>
        <dbReference type="SAM" id="MobiDB-lite"/>
    </source>
</evidence>
<evidence type="ECO:0000256" key="2">
    <source>
        <dbReference type="PROSITE-ProRule" id="PRU00850"/>
    </source>
</evidence>
<feature type="region of interest" description="Disordered" evidence="3">
    <location>
        <begin position="630"/>
        <end position="675"/>
    </location>
</feature>
<feature type="compositionally biased region" description="Acidic residues" evidence="3">
    <location>
        <begin position="398"/>
        <end position="408"/>
    </location>
</feature>
<reference evidence="5" key="2">
    <citation type="submission" date="2014-02" db="EMBL/GenBank/DDBJ databases">
        <title>Complete DNA sequence of /Kuraishia capsulata/ illustrates novel genomic features among budding yeasts (/Saccharomycotina/).</title>
        <authorList>
            <person name="Morales L."/>
            <person name="Noel B."/>
            <person name="Porcel B."/>
            <person name="Marcet-Houben M."/>
            <person name="Hullo M-F."/>
            <person name="Sacerdot C."/>
            <person name="Tekaia F."/>
            <person name="Leh-Louis V."/>
            <person name="Despons L."/>
            <person name="Khanna V."/>
            <person name="Aury J-M."/>
            <person name="Barbe V."/>
            <person name="Couloux A."/>
            <person name="Labadie K."/>
            <person name="Pelletier E."/>
            <person name="Souciet J-L."/>
            <person name="Boekhout T."/>
            <person name="Gabaldon T."/>
            <person name="Wincker P."/>
            <person name="Dujon B."/>
        </authorList>
    </citation>
    <scope>NUCLEOTIDE SEQUENCE</scope>
    <source>
        <strain evidence="5">CBS 1993</strain>
    </source>
</reference>
<dbReference type="PANTHER" id="PTHR35144:SF1">
    <property type="entry name" value="PROTEIN PACG"/>
    <property type="match status" value="1"/>
</dbReference>
<feature type="region of interest" description="Disordered" evidence="3">
    <location>
        <begin position="10"/>
        <end position="72"/>
    </location>
</feature>
<dbReference type="Gene3D" id="2.60.40.1390">
    <property type="entry name" value="NDT80 DNA-binding domain"/>
    <property type="match status" value="1"/>
</dbReference>